<accession>A0ABW2U5S8</accession>
<feature type="transmembrane region" description="Helical" evidence="8">
    <location>
        <begin position="145"/>
        <end position="176"/>
    </location>
</feature>
<reference evidence="11" key="1">
    <citation type="journal article" date="2019" name="Int. J. Syst. Evol. Microbiol.">
        <title>The Global Catalogue of Microorganisms (GCM) 10K type strain sequencing project: providing services to taxonomists for standard genome sequencing and annotation.</title>
        <authorList>
            <consortium name="The Broad Institute Genomics Platform"/>
            <consortium name="The Broad Institute Genome Sequencing Center for Infectious Disease"/>
            <person name="Wu L."/>
            <person name="Ma J."/>
        </authorList>
    </citation>
    <scope>NUCLEOTIDE SEQUENCE [LARGE SCALE GENOMIC DNA]</scope>
    <source>
        <strain evidence="11">JCM 19635</strain>
    </source>
</reference>
<dbReference type="Proteomes" id="UP001596513">
    <property type="component" value="Unassembled WGS sequence"/>
</dbReference>
<dbReference type="InterPro" id="IPR050297">
    <property type="entry name" value="LipidA_mod_glycosyltrf_83"/>
</dbReference>
<keyword evidence="3 10" id="KW-0328">Glycosyltransferase</keyword>
<comment type="caution">
    <text evidence="10">The sequence shown here is derived from an EMBL/GenBank/DDBJ whole genome shotgun (WGS) entry which is preliminary data.</text>
</comment>
<comment type="subcellular location">
    <subcellularLocation>
        <location evidence="1">Cell membrane</location>
        <topology evidence="1">Multi-pass membrane protein</topology>
    </subcellularLocation>
</comment>
<dbReference type="PANTHER" id="PTHR33908:SF11">
    <property type="entry name" value="MEMBRANE PROTEIN"/>
    <property type="match status" value="1"/>
</dbReference>
<dbReference type="RefSeq" id="WP_380203369.1">
    <property type="nucleotide sequence ID" value="NZ_JBHTEK010000001.1"/>
</dbReference>
<keyword evidence="5 8" id="KW-0812">Transmembrane</keyword>
<keyword evidence="2" id="KW-1003">Cell membrane</keyword>
<evidence type="ECO:0000313" key="11">
    <source>
        <dbReference type="Proteomes" id="UP001596513"/>
    </source>
</evidence>
<dbReference type="InterPro" id="IPR038731">
    <property type="entry name" value="RgtA/B/C-like"/>
</dbReference>
<feature type="transmembrane region" description="Helical" evidence="8">
    <location>
        <begin position="41"/>
        <end position="64"/>
    </location>
</feature>
<keyword evidence="11" id="KW-1185">Reference proteome</keyword>
<dbReference type="EMBL" id="JBHTEK010000001">
    <property type="protein sequence ID" value="MFC7668224.1"/>
    <property type="molecule type" value="Genomic_DNA"/>
</dbReference>
<feature type="transmembrane region" description="Helical" evidence="8">
    <location>
        <begin position="122"/>
        <end position="139"/>
    </location>
</feature>
<proteinExistence type="predicted"/>
<feature type="domain" description="Glycosyltransferase RgtA/B/C/D-like" evidence="9">
    <location>
        <begin position="48"/>
        <end position="205"/>
    </location>
</feature>
<evidence type="ECO:0000256" key="6">
    <source>
        <dbReference type="ARBA" id="ARBA00022989"/>
    </source>
</evidence>
<evidence type="ECO:0000256" key="5">
    <source>
        <dbReference type="ARBA" id="ARBA00022692"/>
    </source>
</evidence>
<evidence type="ECO:0000256" key="2">
    <source>
        <dbReference type="ARBA" id="ARBA00022475"/>
    </source>
</evidence>
<evidence type="ECO:0000256" key="7">
    <source>
        <dbReference type="ARBA" id="ARBA00023136"/>
    </source>
</evidence>
<gene>
    <name evidence="10" type="ORF">ACFQT0_13190</name>
</gene>
<evidence type="ECO:0000259" key="9">
    <source>
        <dbReference type="Pfam" id="PF13231"/>
    </source>
</evidence>
<name>A0ABW2U5S8_9BACT</name>
<evidence type="ECO:0000256" key="4">
    <source>
        <dbReference type="ARBA" id="ARBA00022679"/>
    </source>
</evidence>
<evidence type="ECO:0000256" key="1">
    <source>
        <dbReference type="ARBA" id="ARBA00004651"/>
    </source>
</evidence>
<organism evidence="10 11">
    <name type="scientific">Hymenobacter humi</name>
    <dbReference type="NCBI Taxonomy" id="1411620"/>
    <lineage>
        <taxon>Bacteria</taxon>
        <taxon>Pseudomonadati</taxon>
        <taxon>Bacteroidota</taxon>
        <taxon>Cytophagia</taxon>
        <taxon>Cytophagales</taxon>
        <taxon>Hymenobacteraceae</taxon>
        <taxon>Hymenobacter</taxon>
    </lineage>
</organism>
<dbReference type="EC" id="2.4.-.-" evidence="10"/>
<dbReference type="Pfam" id="PF13231">
    <property type="entry name" value="PMT_2"/>
    <property type="match status" value="1"/>
</dbReference>
<feature type="transmembrane region" description="Helical" evidence="8">
    <location>
        <begin position="71"/>
        <end position="89"/>
    </location>
</feature>
<evidence type="ECO:0000313" key="10">
    <source>
        <dbReference type="EMBL" id="MFC7668224.1"/>
    </source>
</evidence>
<feature type="transmembrane region" description="Helical" evidence="8">
    <location>
        <begin position="188"/>
        <end position="207"/>
    </location>
</feature>
<dbReference type="PANTHER" id="PTHR33908">
    <property type="entry name" value="MANNOSYLTRANSFERASE YKCB-RELATED"/>
    <property type="match status" value="1"/>
</dbReference>
<protein>
    <submittedName>
        <fullName evidence="10">Glycosyltransferase family 39 protein</fullName>
        <ecNumber evidence="10">2.4.-.-</ecNumber>
    </submittedName>
</protein>
<keyword evidence="7 8" id="KW-0472">Membrane</keyword>
<evidence type="ECO:0000256" key="3">
    <source>
        <dbReference type="ARBA" id="ARBA00022676"/>
    </source>
</evidence>
<evidence type="ECO:0000256" key="8">
    <source>
        <dbReference type="SAM" id="Phobius"/>
    </source>
</evidence>
<keyword evidence="6 8" id="KW-1133">Transmembrane helix</keyword>
<feature type="transmembrane region" description="Helical" evidence="8">
    <location>
        <begin position="95"/>
        <end position="115"/>
    </location>
</feature>
<sequence>MKRILPWAFALLKFVSGYFLISPVYELQRDEYLYLVQGQHLAWGYLEVPPLIAAQAWAALALGGGEGWVKFWPFLWGAATVYVVVRLAGRLGGGWFAQALAGTCYLGSAFARLNILFQPNSFEVFGFVACLYALVGYIQEHRPRYLYAMGLCLGLGLLNKYTTLFFIAALGGALLLTPQRRLLLQRHFWGAAGLALLLWLPNVVWQLRHGIPFLHHMALLKQSQPGARGAGRFLKAQPADVFAGHLGVGARVAGPAAGARLQAVPGCGAGGGAGRGAAGRSARQGLLRPGLLPGAVCFWGGVVGAAVGPGRPATASGPGAFWVDQGAAAGHGAFPAGIPAVFPAADVPGAEPCHHGRAAPRYAHLGIYRWEDGQQHALPQDYADMLGWREPGRQNLGRLPKPARFGARPHPHLLRQLRPGQRHQLLQPAPRTSHSQ</sequence>
<dbReference type="GO" id="GO:0016757">
    <property type="term" value="F:glycosyltransferase activity"/>
    <property type="evidence" value="ECO:0007669"/>
    <property type="project" value="UniProtKB-KW"/>
</dbReference>
<keyword evidence="4 10" id="KW-0808">Transferase</keyword>